<proteinExistence type="predicted"/>
<evidence type="ECO:0000313" key="2">
    <source>
        <dbReference type="EMBL" id="CAB4307720.1"/>
    </source>
</evidence>
<organism evidence="2 3">
    <name type="scientific">Prunus armeniaca</name>
    <name type="common">Apricot</name>
    <name type="synonym">Armeniaca vulgaris</name>
    <dbReference type="NCBI Taxonomy" id="36596"/>
    <lineage>
        <taxon>Eukaryota</taxon>
        <taxon>Viridiplantae</taxon>
        <taxon>Streptophyta</taxon>
        <taxon>Embryophyta</taxon>
        <taxon>Tracheophyta</taxon>
        <taxon>Spermatophyta</taxon>
        <taxon>Magnoliopsida</taxon>
        <taxon>eudicotyledons</taxon>
        <taxon>Gunneridae</taxon>
        <taxon>Pentapetalae</taxon>
        <taxon>rosids</taxon>
        <taxon>fabids</taxon>
        <taxon>Rosales</taxon>
        <taxon>Rosaceae</taxon>
        <taxon>Amygdaloideae</taxon>
        <taxon>Amygdaleae</taxon>
        <taxon>Prunus</taxon>
    </lineage>
</organism>
<protein>
    <submittedName>
        <fullName evidence="2">Uncharacterized protein</fullName>
    </submittedName>
</protein>
<feature type="region of interest" description="Disordered" evidence="1">
    <location>
        <begin position="12"/>
        <end position="51"/>
    </location>
</feature>
<evidence type="ECO:0000256" key="1">
    <source>
        <dbReference type="SAM" id="MobiDB-lite"/>
    </source>
</evidence>
<keyword evidence="3" id="KW-1185">Reference proteome</keyword>
<name>A0A6J5X1P1_PRUAR</name>
<sequence>MINFVKMIFRTNSKTSTDMGEKQQHTQENNQGTKDQALARGQLTRPTTCQAVLDMDDEAEEYSF</sequence>
<accession>A0A6J5X1P1</accession>
<evidence type="ECO:0000313" key="3">
    <source>
        <dbReference type="Proteomes" id="UP000507245"/>
    </source>
</evidence>
<dbReference type="AlphaFoldDB" id="A0A6J5X1P1"/>
<dbReference type="EMBL" id="CAEKKB010000004">
    <property type="protein sequence ID" value="CAB4307720.1"/>
    <property type="molecule type" value="Genomic_DNA"/>
</dbReference>
<gene>
    <name evidence="2" type="ORF">ORAREDHAP_LOCUS26568</name>
</gene>
<reference evidence="3" key="1">
    <citation type="journal article" date="2020" name="Genome Biol.">
        <title>Gamete binning: chromosome-level and haplotype-resolved genome assembly enabled by high-throughput single-cell sequencing of gamete genomes.</title>
        <authorList>
            <person name="Campoy J.A."/>
            <person name="Sun H."/>
            <person name="Goel M."/>
            <person name="Jiao W.-B."/>
            <person name="Folz-Donahue K."/>
            <person name="Wang N."/>
            <person name="Rubio M."/>
            <person name="Liu C."/>
            <person name="Kukat C."/>
            <person name="Ruiz D."/>
            <person name="Huettel B."/>
            <person name="Schneeberger K."/>
        </authorList>
    </citation>
    <scope>NUCLEOTIDE SEQUENCE [LARGE SCALE GENOMIC DNA]</scope>
    <source>
        <strain evidence="3">cv. Rojo Pasion</strain>
    </source>
</reference>
<dbReference type="Proteomes" id="UP000507245">
    <property type="component" value="Unassembled WGS sequence"/>
</dbReference>